<dbReference type="PANTHER" id="PTHR30005">
    <property type="entry name" value="EXOPOLYPHOSPHATASE"/>
    <property type="match status" value="1"/>
</dbReference>
<evidence type="ECO:0000256" key="9">
    <source>
        <dbReference type="ARBA" id="ARBA00023136"/>
    </source>
</evidence>
<evidence type="ECO:0000256" key="5">
    <source>
        <dbReference type="ARBA" id="ARBA00012451"/>
    </source>
</evidence>
<dbReference type="Proteomes" id="UP000235881">
    <property type="component" value="Unassembled WGS sequence"/>
</dbReference>
<dbReference type="GO" id="GO:0006798">
    <property type="term" value="P:polyphosphate catabolic process"/>
    <property type="evidence" value="ECO:0007669"/>
    <property type="project" value="TreeGrafter"/>
</dbReference>
<dbReference type="NCBIfam" id="TIGR03706">
    <property type="entry name" value="exo_poly_only"/>
    <property type="match status" value="1"/>
</dbReference>
<dbReference type="FunFam" id="3.30.420.40:FF:000023">
    <property type="entry name" value="Guanosine-5'-triphosphate,3'-diphosphate pyrophosphatase"/>
    <property type="match status" value="1"/>
</dbReference>
<reference evidence="13 14" key="1">
    <citation type="submission" date="2018-01" db="EMBL/GenBank/DDBJ databases">
        <title>Denitrification phenotypes of diverse strains of Pseudomonas stutzeri.</title>
        <authorList>
            <person name="Milligan D.A."/>
            <person name="Bergaust L."/>
            <person name="Bakken L.R."/>
            <person name="Frostegard A."/>
        </authorList>
    </citation>
    <scope>NUCLEOTIDE SEQUENCE [LARGE SCALE GENOMIC DNA]</scope>
    <source>
        <strain evidence="13 14">DSM 50238</strain>
    </source>
</reference>
<keyword evidence="7" id="KW-1003">Cell membrane</keyword>
<comment type="caution">
    <text evidence="13">The sequence shown here is derived from an EMBL/GenBank/DDBJ whole genome shotgun (WGS) entry which is preliminary data.</text>
</comment>
<dbReference type="InterPro" id="IPR022371">
    <property type="entry name" value="Exopolyphosphatase"/>
</dbReference>
<evidence type="ECO:0000256" key="3">
    <source>
        <dbReference type="ARBA" id="ARBA00007125"/>
    </source>
</evidence>
<evidence type="ECO:0000256" key="7">
    <source>
        <dbReference type="ARBA" id="ARBA00022475"/>
    </source>
</evidence>
<dbReference type="InterPro" id="IPR050273">
    <property type="entry name" value="GppA/Ppx_hydrolase"/>
</dbReference>
<gene>
    <name evidence="13" type="primary">ppx</name>
    <name evidence="13" type="ORF">CXK95_13890</name>
</gene>
<evidence type="ECO:0000256" key="6">
    <source>
        <dbReference type="ARBA" id="ARBA00020416"/>
    </source>
</evidence>
<dbReference type="FunFam" id="1.10.3210.10:FF:000004">
    <property type="entry name" value="Guanosine-5'-triphosphate,3'-diphosphate pyrophosphatase"/>
    <property type="match status" value="1"/>
</dbReference>
<feature type="domain" description="Ppx/GppA phosphatase C-terminal" evidence="12">
    <location>
        <begin position="315"/>
        <end position="487"/>
    </location>
</feature>
<dbReference type="PIRSF" id="PIRSF001267">
    <property type="entry name" value="Pyrophosphatase_GppA_Ppx"/>
    <property type="match status" value="1"/>
</dbReference>
<evidence type="ECO:0000313" key="13">
    <source>
        <dbReference type="EMBL" id="PNF75691.1"/>
    </source>
</evidence>
<comment type="subcellular location">
    <subcellularLocation>
        <location evidence="2">Cell membrane</location>
        <topology evidence="2">Peripheral membrane protein</topology>
    </subcellularLocation>
</comment>
<dbReference type="Gene3D" id="3.30.420.40">
    <property type="match status" value="1"/>
</dbReference>
<comment type="subunit">
    <text evidence="4">Homodimer.</text>
</comment>
<evidence type="ECO:0000256" key="10">
    <source>
        <dbReference type="ARBA" id="ARBA00047607"/>
    </source>
</evidence>
<dbReference type="Pfam" id="PF02541">
    <property type="entry name" value="Ppx-GppA"/>
    <property type="match status" value="1"/>
</dbReference>
<evidence type="ECO:0000256" key="8">
    <source>
        <dbReference type="ARBA" id="ARBA00022801"/>
    </source>
</evidence>
<dbReference type="GO" id="GO:0042594">
    <property type="term" value="P:response to starvation"/>
    <property type="evidence" value="ECO:0007669"/>
    <property type="project" value="UniProtKB-ARBA"/>
</dbReference>
<dbReference type="CDD" id="cd24053">
    <property type="entry name" value="ASKHA_NBD_EcPPX-GppA-like"/>
    <property type="match status" value="1"/>
</dbReference>
<dbReference type="PANTHER" id="PTHR30005:SF14">
    <property type="entry name" value="EXOPOLYPHOSPHATASE"/>
    <property type="match status" value="1"/>
</dbReference>
<dbReference type="Gene3D" id="3.30.420.150">
    <property type="entry name" value="Exopolyphosphatase. Domain 2"/>
    <property type="match status" value="1"/>
</dbReference>
<keyword evidence="9" id="KW-0472">Membrane</keyword>
<dbReference type="InterPro" id="IPR043129">
    <property type="entry name" value="ATPase_NBD"/>
</dbReference>
<evidence type="ECO:0000313" key="14">
    <source>
        <dbReference type="Proteomes" id="UP000235881"/>
    </source>
</evidence>
<dbReference type="Gene3D" id="1.10.3210.10">
    <property type="entry name" value="Hypothetical protein af1432"/>
    <property type="match status" value="1"/>
</dbReference>
<proteinExistence type="inferred from homology"/>
<dbReference type="InterPro" id="IPR048950">
    <property type="entry name" value="Ppx_GppA_C"/>
</dbReference>
<dbReference type="SUPFAM" id="SSF53067">
    <property type="entry name" value="Actin-like ATPase domain"/>
    <property type="match status" value="2"/>
</dbReference>
<dbReference type="Pfam" id="PF21447">
    <property type="entry name" value="Ppx-GppA_III"/>
    <property type="match status" value="1"/>
</dbReference>
<dbReference type="AlphaFoldDB" id="A0A8E2QC76"/>
<dbReference type="GO" id="GO:0004309">
    <property type="term" value="F:exopolyphosphatase activity"/>
    <property type="evidence" value="ECO:0007669"/>
    <property type="project" value="UniProtKB-EC"/>
</dbReference>
<comment type="catalytic activity">
    <reaction evidence="10">
        <text>[phosphate](n) + H2O = [phosphate](n-1) + phosphate + H(+)</text>
        <dbReference type="Rhea" id="RHEA:21528"/>
        <dbReference type="Rhea" id="RHEA-COMP:9859"/>
        <dbReference type="Rhea" id="RHEA-COMP:14279"/>
        <dbReference type="ChEBI" id="CHEBI:15377"/>
        <dbReference type="ChEBI" id="CHEBI:15378"/>
        <dbReference type="ChEBI" id="CHEBI:16838"/>
        <dbReference type="ChEBI" id="CHEBI:43474"/>
        <dbReference type="EC" id="3.6.1.11"/>
    </reaction>
</comment>
<dbReference type="EC" id="3.6.1.11" evidence="5"/>
<dbReference type="InterPro" id="IPR003695">
    <property type="entry name" value="Ppx_GppA_N"/>
</dbReference>
<evidence type="ECO:0000259" key="12">
    <source>
        <dbReference type="Pfam" id="PF21447"/>
    </source>
</evidence>
<evidence type="ECO:0000259" key="11">
    <source>
        <dbReference type="Pfam" id="PF02541"/>
    </source>
</evidence>
<keyword evidence="14" id="KW-1185">Reference proteome</keyword>
<accession>A0A8E2QC76</accession>
<dbReference type="GO" id="GO:0005886">
    <property type="term" value="C:plasma membrane"/>
    <property type="evidence" value="ECO:0007669"/>
    <property type="project" value="UniProtKB-SubCell"/>
</dbReference>
<feature type="domain" description="Ppx/GppA phosphatase N-terminal" evidence="11">
    <location>
        <begin position="26"/>
        <end position="310"/>
    </location>
</feature>
<evidence type="ECO:0000256" key="4">
    <source>
        <dbReference type="ARBA" id="ARBA00011738"/>
    </source>
</evidence>
<evidence type="ECO:0000256" key="2">
    <source>
        <dbReference type="ARBA" id="ARBA00004202"/>
    </source>
</evidence>
<keyword evidence="8" id="KW-0378">Hydrolase</keyword>
<organism evidence="13 14">
    <name type="scientific">Stutzerimonas degradans</name>
    <dbReference type="NCBI Taxonomy" id="2968968"/>
    <lineage>
        <taxon>Bacteria</taxon>
        <taxon>Pseudomonadati</taxon>
        <taxon>Pseudomonadota</taxon>
        <taxon>Gammaproteobacteria</taxon>
        <taxon>Pseudomonadales</taxon>
        <taxon>Pseudomonadaceae</taxon>
        <taxon>Stutzerimonas</taxon>
    </lineage>
</organism>
<name>A0A8E2QC76_9GAMM</name>
<protein>
    <recommendedName>
        <fullName evidence="6">Exopolyphosphatase</fullName>
        <ecNumber evidence="5">3.6.1.11</ecNumber>
    </recommendedName>
</protein>
<comment type="cofactor">
    <cofactor evidence="1">
        <name>Mg(2+)</name>
        <dbReference type="ChEBI" id="CHEBI:18420"/>
    </cofactor>
</comment>
<dbReference type="EMBL" id="POUK01000005">
    <property type="protein sequence ID" value="PNF75691.1"/>
    <property type="molecule type" value="Genomic_DNA"/>
</dbReference>
<comment type="similarity">
    <text evidence="3">Belongs to the GppA/Ppx family.</text>
</comment>
<evidence type="ECO:0000256" key="1">
    <source>
        <dbReference type="ARBA" id="ARBA00001946"/>
    </source>
</evidence>
<dbReference type="RefSeq" id="WP_102829009.1">
    <property type="nucleotide sequence ID" value="NZ_CP065721.1"/>
</dbReference>
<sequence length="501" mass="56486">MRKTAPESYPLIAALDLGSNSFHMVLARTNNGEMRILERLGEKVQLAAGIDEKSRLLDEAAMQRGLDCLRRFAQLVNHLPQGAVRVVGTNALREARNRAEFIRRAEEIVNHQVEVVSGREEARLIYLGVSHTFPGRAGRRLVADIGGGSTEFIIGEHFESQLRESLQMGCVSYTQRFFRDGKITPARYAQAYTAARVELMGIEHALRRLGWQESIGASGTIRAVGQAIKGGGYSNGEVTTEGIGWLKRRLFKLGDVERIDMDGIKPDRRGVFPAGLAILEAIFDALELDSMTHSEGALREGVLYDLLGRHHREDVRDRTLSFLMERYHVDTEHAARVEAKALEAFDQVAESWGLDDEWLRELLGWAARIHEVGLDIAHYHYHKHGAYLIEHSDLPGFSRQDQQMLALLVRGHRRNIPKQKFEELSEEGVKLTRLCVLLRFAILFHHIRGAQQAPAYRLSVDGDSLDVVFADGWLQDNPLTEADFALEAEWLKRIGFTLSVR</sequence>
<dbReference type="InterPro" id="IPR030673">
    <property type="entry name" value="PyroPPase_GppA_Ppx"/>
</dbReference>
<dbReference type="FunFam" id="3.30.420.150:FF:000001">
    <property type="entry name" value="Guanosine-5'-triphosphate,3'-diphosphate pyrophosphatase"/>
    <property type="match status" value="1"/>
</dbReference>
<dbReference type="SUPFAM" id="SSF109604">
    <property type="entry name" value="HD-domain/PDEase-like"/>
    <property type="match status" value="1"/>
</dbReference>